<evidence type="ECO:0000313" key="2">
    <source>
        <dbReference type="EMBL" id="EQD67236.1"/>
    </source>
</evidence>
<dbReference type="GO" id="GO:0005886">
    <property type="term" value="C:plasma membrane"/>
    <property type="evidence" value="ECO:0007669"/>
    <property type="project" value="TreeGrafter"/>
</dbReference>
<sequence>MRFAWDGIRRRPGRSVATALGIGLAVALVILLLAVGAGISSSAGYLATQSGVDLIGVSPGAAPPSTQFPPIASAHPLTQEVRRADSSVESASPWLIASLLFGNSTLWSRANQSVDGTGLPAGWGPTSGTSIGWIPGDNTGITTPLLVNGTGFTYPGDPHYANGSYDGPFTHEIVIDQGLATQLGVSVGGLVWASPRSAAGPAEVEGWYANATAFRVVGITEPYYLIPTAALAMFYLSELQSLTGSASPGADYASLLLIHLDPGASAAAAQSRLELPVPRP</sequence>
<evidence type="ECO:0000259" key="1">
    <source>
        <dbReference type="Pfam" id="PF12704"/>
    </source>
</evidence>
<reference evidence="2" key="2">
    <citation type="journal article" date="2014" name="ISME J.">
        <title>Microbial stratification in low pH oxic and suboxic macroscopic growths along an acid mine drainage.</title>
        <authorList>
            <person name="Mendez-Garcia C."/>
            <person name="Mesa V."/>
            <person name="Sprenger R.R."/>
            <person name="Richter M."/>
            <person name="Diez M.S."/>
            <person name="Solano J."/>
            <person name="Bargiela R."/>
            <person name="Golyshina O.V."/>
            <person name="Manteca A."/>
            <person name="Ramos J.L."/>
            <person name="Gallego J.R."/>
            <person name="Llorente I."/>
            <person name="Martins Dos Santos V.A."/>
            <person name="Jensen O.N."/>
            <person name="Pelaez A.I."/>
            <person name="Sanchez J."/>
            <person name="Ferrer M."/>
        </authorList>
    </citation>
    <scope>NUCLEOTIDE SEQUENCE</scope>
</reference>
<accession>T1B2Z8</accession>
<protein>
    <submittedName>
        <fullName evidence="2">ABC-type transport system permease protein</fullName>
    </submittedName>
</protein>
<organism evidence="2">
    <name type="scientific">mine drainage metagenome</name>
    <dbReference type="NCBI Taxonomy" id="410659"/>
    <lineage>
        <taxon>unclassified sequences</taxon>
        <taxon>metagenomes</taxon>
        <taxon>ecological metagenomes</taxon>
    </lineage>
</organism>
<gene>
    <name evidence="2" type="ORF">B2A_00837</name>
</gene>
<name>T1B2Z8_9ZZZZ</name>
<proteinExistence type="predicted"/>
<reference evidence="2" key="1">
    <citation type="submission" date="2013-08" db="EMBL/GenBank/DDBJ databases">
        <authorList>
            <person name="Mendez C."/>
            <person name="Richter M."/>
            <person name="Ferrer M."/>
            <person name="Sanchez J."/>
        </authorList>
    </citation>
    <scope>NUCLEOTIDE SEQUENCE</scope>
</reference>
<dbReference type="InterPro" id="IPR050250">
    <property type="entry name" value="Macrolide_Exporter_MacB"/>
</dbReference>
<feature type="domain" description="MacB-like periplasmic core" evidence="1">
    <location>
        <begin position="15"/>
        <end position="274"/>
    </location>
</feature>
<dbReference type="PANTHER" id="PTHR30572:SF4">
    <property type="entry name" value="ABC TRANSPORTER PERMEASE YTRF"/>
    <property type="match status" value="1"/>
</dbReference>
<dbReference type="GO" id="GO:0022857">
    <property type="term" value="F:transmembrane transporter activity"/>
    <property type="evidence" value="ECO:0007669"/>
    <property type="project" value="TreeGrafter"/>
</dbReference>
<dbReference type="AlphaFoldDB" id="T1B2Z8"/>
<comment type="caution">
    <text evidence="2">The sequence shown here is derived from an EMBL/GenBank/DDBJ whole genome shotgun (WGS) entry which is preliminary data.</text>
</comment>
<feature type="non-terminal residue" evidence="2">
    <location>
        <position position="280"/>
    </location>
</feature>
<dbReference type="PANTHER" id="PTHR30572">
    <property type="entry name" value="MEMBRANE COMPONENT OF TRANSPORTER-RELATED"/>
    <property type="match status" value="1"/>
</dbReference>
<dbReference type="Pfam" id="PF12704">
    <property type="entry name" value="MacB_PCD"/>
    <property type="match status" value="1"/>
</dbReference>
<dbReference type="InterPro" id="IPR025857">
    <property type="entry name" value="MacB_PCD"/>
</dbReference>
<dbReference type="EMBL" id="AUZZ01000634">
    <property type="protein sequence ID" value="EQD67236.1"/>
    <property type="molecule type" value="Genomic_DNA"/>
</dbReference>